<sequence>MLELGNTKTEAPGQFRNKEINVRRHGNLVQLILTPSSSTRVRNALTLQMRAPSTIDVSANPYTLCFCRHQVMQEFRDALSILNRDDKCRVVLLTATGTSFCEGLELSTLLRANKEERRSVAQELAHAVKEFIKSLATFSKPIVAGVQGVAVGLGVTMLPLFDLVIASDKATFSTPYAKLGQIAEGAAVYTLSHILGSPVTSELLLGGRTLTASEALRAGLVTRVLWPDRFQVELLPSLRTMGEQSSQSMEATKALLRHSLRKKLDAALESETYLLIQQWCSAECQTAIKAYIDGKIQ</sequence>
<dbReference type="Proteomes" id="UP000008237">
    <property type="component" value="Unassembled WGS sequence"/>
</dbReference>
<dbReference type="OrthoDB" id="6357915at2759"/>
<dbReference type="AlphaFoldDB" id="E2BVK5"/>
<dbReference type="PANTHER" id="PTHR43684:SF11">
    <property type="entry name" value="CHROMO DOMAIN-CONTAINING PROTEIN"/>
    <property type="match status" value="1"/>
</dbReference>
<dbReference type="InterPro" id="IPR051053">
    <property type="entry name" value="ECH/Chromodomain_protein"/>
</dbReference>
<reference evidence="1 2" key="1">
    <citation type="journal article" date="2010" name="Science">
        <title>Genomic comparison of the ants Camponotus floridanus and Harpegnathos saltator.</title>
        <authorList>
            <person name="Bonasio R."/>
            <person name="Zhang G."/>
            <person name="Ye C."/>
            <person name="Mutti N.S."/>
            <person name="Fang X."/>
            <person name="Qin N."/>
            <person name="Donahue G."/>
            <person name="Yang P."/>
            <person name="Li Q."/>
            <person name="Li C."/>
            <person name="Zhang P."/>
            <person name="Huang Z."/>
            <person name="Berger S.L."/>
            <person name="Reinberg D."/>
            <person name="Wang J."/>
            <person name="Liebig J."/>
        </authorList>
    </citation>
    <scope>NUCLEOTIDE SEQUENCE [LARGE SCALE GENOMIC DNA]</scope>
    <source>
        <strain evidence="1 2">R22 G/1</strain>
    </source>
</reference>
<keyword evidence="2" id="KW-1185">Reference proteome</keyword>
<accession>E2BVK5</accession>
<dbReference type="Gene3D" id="3.90.226.10">
    <property type="entry name" value="2-enoyl-CoA Hydratase, Chain A, domain 1"/>
    <property type="match status" value="1"/>
</dbReference>
<organism evidence="2">
    <name type="scientific">Harpegnathos saltator</name>
    <name type="common">Jerdon's jumping ant</name>
    <dbReference type="NCBI Taxonomy" id="610380"/>
    <lineage>
        <taxon>Eukaryota</taxon>
        <taxon>Metazoa</taxon>
        <taxon>Ecdysozoa</taxon>
        <taxon>Arthropoda</taxon>
        <taxon>Hexapoda</taxon>
        <taxon>Insecta</taxon>
        <taxon>Pterygota</taxon>
        <taxon>Neoptera</taxon>
        <taxon>Endopterygota</taxon>
        <taxon>Hymenoptera</taxon>
        <taxon>Apocrita</taxon>
        <taxon>Aculeata</taxon>
        <taxon>Formicoidea</taxon>
        <taxon>Formicidae</taxon>
        <taxon>Ponerinae</taxon>
        <taxon>Ponerini</taxon>
        <taxon>Harpegnathos</taxon>
    </lineage>
</organism>
<dbReference type="PANTHER" id="PTHR43684">
    <property type="match status" value="1"/>
</dbReference>
<dbReference type="OMA" id="IKWAAND"/>
<evidence type="ECO:0000313" key="2">
    <source>
        <dbReference type="Proteomes" id="UP000008237"/>
    </source>
</evidence>
<name>E2BVK5_HARSA</name>
<evidence type="ECO:0000313" key="1">
    <source>
        <dbReference type="EMBL" id="EFN80275.1"/>
    </source>
</evidence>
<dbReference type="InterPro" id="IPR029045">
    <property type="entry name" value="ClpP/crotonase-like_dom_sf"/>
</dbReference>
<gene>
    <name evidence="1" type="ORF">EAI_10790</name>
</gene>
<protein>
    <submittedName>
        <fullName evidence="1">Chromodomain Y-like protein 2</fullName>
    </submittedName>
</protein>
<dbReference type="InterPro" id="IPR014748">
    <property type="entry name" value="Enoyl-CoA_hydra_C"/>
</dbReference>
<dbReference type="EMBL" id="GL450875">
    <property type="protein sequence ID" value="EFN80275.1"/>
    <property type="molecule type" value="Genomic_DNA"/>
</dbReference>
<dbReference type="STRING" id="610380.E2BVK5"/>
<dbReference type="Pfam" id="PF00378">
    <property type="entry name" value="ECH_1"/>
    <property type="match status" value="1"/>
</dbReference>
<dbReference type="InParanoid" id="E2BVK5"/>
<dbReference type="InterPro" id="IPR001753">
    <property type="entry name" value="Enoyl-CoA_hydra/iso"/>
</dbReference>
<dbReference type="CDD" id="cd06558">
    <property type="entry name" value="crotonase-like"/>
    <property type="match status" value="1"/>
</dbReference>
<dbReference type="SUPFAM" id="SSF52096">
    <property type="entry name" value="ClpP/crotonase"/>
    <property type="match status" value="1"/>
</dbReference>
<proteinExistence type="predicted"/>
<dbReference type="Gene3D" id="1.10.12.10">
    <property type="entry name" value="Lyase 2-enoyl-coa Hydratase, Chain A, domain 2"/>
    <property type="match status" value="1"/>
</dbReference>